<gene>
    <name evidence="1" type="ORF">ANIA_11371</name>
</gene>
<reference evidence="2" key="1">
    <citation type="journal article" date="2005" name="Nature">
        <title>Sequencing of Aspergillus nidulans and comparative analysis with A. fumigatus and A. oryzae.</title>
        <authorList>
            <person name="Galagan J.E."/>
            <person name="Calvo S.E."/>
            <person name="Cuomo C."/>
            <person name="Ma L.J."/>
            <person name="Wortman J.R."/>
            <person name="Batzoglou S."/>
            <person name="Lee S.I."/>
            <person name="Basturkmen M."/>
            <person name="Spevak C.C."/>
            <person name="Clutterbuck J."/>
            <person name="Kapitonov V."/>
            <person name="Jurka J."/>
            <person name="Scazzocchio C."/>
            <person name="Farman M."/>
            <person name="Butler J."/>
            <person name="Purcell S."/>
            <person name="Harris S."/>
            <person name="Braus G.H."/>
            <person name="Draht O."/>
            <person name="Busch S."/>
            <person name="D'Enfert C."/>
            <person name="Bouchier C."/>
            <person name="Goldman G.H."/>
            <person name="Bell-Pedersen D."/>
            <person name="Griffiths-Jones S."/>
            <person name="Doonan J.H."/>
            <person name="Yu J."/>
            <person name="Vienken K."/>
            <person name="Pain A."/>
            <person name="Freitag M."/>
            <person name="Selker E.U."/>
            <person name="Archer D.B."/>
            <person name="Penalva M.A."/>
            <person name="Oakley B.R."/>
            <person name="Momany M."/>
            <person name="Tanaka T."/>
            <person name="Kumagai T."/>
            <person name="Asai K."/>
            <person name="Machida M."/>
            <person name="Nierman W.C."/>
            <person name="Denning D.W."/>
            <person name="Caddick M."/>
            <person name="Hynes M."/>
            <person name="Paoletti M."/>
            <person name="Fischer R."/>
            <person name="Miller B."/>
            <person name="Dyer P."/>
            <person name="Sachs M.S."/>
            <person name="Osmani S.A."/>
            <person name="Birren B.W."/>
        </authorList>
    </citation>
    <scope>NUCLEOTIDE SEQUENCE [LARGE SCALE GENOMIC DNA]</scope>
    <source>
        <strain evidence="2">FGSC A4 / ATCC 38163 / CBS 112.46 / NRRL 194 / M139</strain>
    </source>
</reference>
<dbReference type="KEGG" id="ani:ANIA_11371"/>
<evidence type="ECO:0000313" key="2">
    <source>
        <dbReference type="Proteomes" id="UP000000560"/>
    </source>
</evidence>
<protein>
    <submittedName>
        <fullName evidence="1">Uncharacterized protein</fullName>
    </submittedName>
</protein>
<dbReference type="RefSeq" id="XP_050468520.1">
    <property type="nucleotide sequence ID" value="XM_050612616.1"/>
</dbReference>
<evidence type="ECO:0000313" key="1">
    <source>
        <dbReference type="EMBL" id="CBF83893.1"/>
    </source>
</evidence>
<reference evidence="2" key="2">
    <citation type="journal article" date="2009" name="Fungal Genet. Biol.">
        <title>The 2008 update of the Aspergillus nidulans genome annotation: a community effort.</title>
        <authorList>
            <person name="Wortman J.R."/>
            <person name="Gilsenan J.M."/>
            <person name="Joardar V."/>
            <person name="Deegan J."/>
            <person name="Clutterbuck J."/>
            <person name="Andersen M.R."/>
            <person name="Archer D."/>
            <person name="Bencina M."/>
            <person name="Braus G."/>
            <person name="Coutinho P."/>
            <person name="von Dohren H."/>
            <person name="Doonan J."/>
            <person name="Driessen A.J."/>
            <person name="Durek P."/>
            <person name="Espeso E."/>
            <person name="Fekete E."/>
            <person name="Flipphi M."/>
            <person name="Estrada C.G."/>
            <person name="Geysens S."/>
            <person name="Goldman G."/>
            <person name="de Groot P.W."/>
            <person name="Hansen K."/>
            <person name="Harris S.D."/>
            <person name="Heinekamp T."/>
            <person name="Helmstaedt K."/>
            <person name="Henrissat B."/>
            <person name="Hofmann G."/>
            <person name="Homan T."/>
            <person name="Horio T."/>
            <person name="Horiuchi H."/>
            <person name="James S."/>
            <person name="Jones M."/>
            <person name="Karaffa L."/>
            <person name="Karanyi Z."/>
            <person name="Kato M."/>
            <person name="Keller N."/>
            <person name="Kelly D.E."/>
            <person name="Kiel J.A."/>
            <person name="Kim J.M."/>
            <person name="van der Klei I.J."/>
            <person name="Klis F.M."/>
            <person name="Kovalchuk A."/>
            <person name="Krasevec N."/>
            <person name="Kubicek C.P."/>
            <person name="Liu B."/>
            <person name="Maccabe A."/>
            <person name="Meyer V."/>
            <person name="Mirabito P."/>
            <person name="Miskei M."/>
            <person name="Mos M."/>
            <person name="Mullins J."/>
            <person name="Nelson D.R."/>
            <person name="Nielsen J."/>
            <person name="Oakley B.R."/>
            <person name="Osmani S.A."/>
            <person name="Pakula T."/>
            <person name="Paszewski A."/>
            <person name="Paulsen I."/>
            <person name="Pilsyk S."/>
            <person name="Pocsi I."/>
            <person name="Punt P.J."/>
            <person name="Ram A.F."/>
            <person name="Ren Q."/>
            <person name="Robellet X."/>
            <person name="Robson G."/>
            <person name="Seiboth B."/>
            <person name="van Solingen P."/>
            <person name="Specht T."/>
            <person name="Sun J."/>
            <person name="Taheri-Talesh N."/>
            <person name="Takeshita N."/>
            <person name="Ussery D."/>
            <person name="vanKuyk P.A."/>
            <person name="Visser H."/>
            <person name="van de Vondervoort P.J."/>
            <person name="de Vries R.P."/>
            <person name="Walton J."/>
            <person name="Xiang X."/>
            <person name="Xiong Y."/>
            <person name="Zeng A.P."/>
            <person name="Brandt B.W."/>
            <person name="Cornell M.J."/>
            <person name="van den Hondel C.A."/>
            <person name="Visser J."/>
            <person name="Oliver S.G."/>
            <person name="Turner G."/>
        </authorList>
    </citation>
    <scope>GENOME REANNOTATION</scope>
    <source>
        <strain evidence="2">FGSC A4 / ATCC 38163 / CBS 112.46 / NRRL 194 / M139</strain>
    </source>
</reference>
<dbReference type="GeneID" id="74896968"/>
<dbReference type="HOGENOM" id="CLU_2527445_0_0_1"/>
<proteinExistence type="predicted"/>
<organism evidence="1 2">
    <name type="scientific">Emericella nidulans (strain FGSC A4 / ATCC 38163 / CBS 112.46 / NRRL 194 / M139)</name>
    <name type="common">Aspergillus nidulans</name>
    <dbReference type="NCBI Taxonomy" id="227321"/>
    <lineage>
        <taxon>Eukaryota</taxon>
        <taxon>Fungi</taxon>
        <taxon>Dikarya</taxon>
        <taxon>Ascomycota</taxon>
        <taxon>Pezizomycotina</taxon>
        <taxon>Eurotiomycetes</taxon>
        <taxon>Eurotiomycetidae</taxon>
        <taxon>Eurotiales</taxon>
        <taxon>Aspergillaceae</taxon>
        <taxon>Aspergillus</taxon>
        <taxon>Aspergillus subgen. Nidulantes</taxon>
    </lineage>
</organism>
<name>C8VJE4_EMENI</name>
<keyword evidence="2" id="KW-1185">Reference proteome</keyword>
<dbReference type="AlphaFoldDB" id="C8VJE4"/>
<dbReference type="InParanoid" id="C8VJE4"/>
<dbReference type="Proteomes" id="UP000000560">
    <property type="component" value="Chromosome VI"/>
</dbReference>
<accession>C8VJE4</accession>
<dbReference type="EMBL" id="BN001306">
    <property type="protein sequence ID" value="CBF83893.1"/>
    <property type="molecule type" value="Genomic_DNA"/>
</dbReference>
<sequence length="84" mass="9367">MTLPGRYVLKRWHPATSLEIHGSASGTREIITVPAVALETKLMGLSLYAKTIGVYLLGCLPEMGKYLIRQHPDHGRYVTEPHQP</sequence>